<keyword evidence="6 11" id="KW-0067">ATP-binding</keyword>
<dbReference type="SMART" id="SM00591">
    <property type="entry name" value="RWD"/>
    <property type="match status" value="1"/>
</dbReference>
<evidence type="ECO:0000256" key="13">
    <source>
        <dbReference type="SAM" id="MobiDB-lite"/>
    </source>
</evidence>
<evidence type="ECO:0000256" key="1">
    <source>
        <dbReference type="ARBA" id="ARBA00012513"/>
    </source>
</evidence>
<dbReference type="InterPro" id="IPR000719">
    <property type="entry name" value="Prot_kinase_dom"/>
</dbReference>
<feature type="active site" description="Proton acceptor" evidence="10">
    <location>
        <position position="798"/>
    </location>
</feature>
<evidence type="ECO:0000256" key="6">
    <source>
        <dbReference type="ARBA" id="ARBA00022840"/>
    </source>
</evidence>
<dbReference type="EC" id="2.7.11.1" evidence="1"/>
<accession>A0A286UBR0</accession>
<feature type="compositionally biased region" description="Low complexity" evidence="13">
    <location>
        <begin position="648"/>
        <end position="657"/>
    </location>
</feature>
<dbReference type="EMBL" id="NBII01000007">
    <property type="protein sequence ID" value="PAV17023.1"/>
    <property type="molecule type" value="Genomic_DNA"/>
</dbReference>
<dbReference type="InterPro" id="IPR045864">
    <property type="entry name" value="aa-tRNA-synth_II/BPL/LPL"/>
</dbReference>
<keyword evidence="5" id="KW-0418">Kinase</keyword>
<dbReference type="Pfam" id="PF00069">
    <property type="entry name" value="Pkinase"/>
    <property type="match status" value="3"/>
</dbReference>
<feature type="region of interest" description="Disordered" evidence="13">
    <location>
        <begin position="192"/>
        <end position="213"/>
    </location>
</feature>
<dbReference type="PANTHER" id="PTHR11042:SF136">
    <property type="entry name" value="EIF-2-ALPHA KINASE GCN2"/>
    <property type="match status" value="1"/>
</dbReference>
<dbReference type="InterPro" id="IPR006575">
    <property type="entry name" value="RWD_dom"/>
</dbReference>
<dbReference type="OrthoDB" id="341578at2759"/>
<evidence type="ECO:0000256" key="4">
    <source>
        <dbReference type="ARBA" id="ARBA00022741"/>
    </source>
</evidence>
<dbReference type="Gene3D" id="3.40.50.800">
    <property type="entry name" value="Anticodon-binding domain"/>
    <property type="match status" value="1"/>
</dbReference>
<dbReference type="FunCoup" id="A0A286UBR0">
    <property type="interactions" value="555"/>
</dbReference>
<dbReference type="InterPro" id="IPR011009">
    <property type="entry name" value="Kinase-like_dom_sf"/>
</dbReference>
<reference evidence="16 17" key="1">
    <citation type="journal article" date="2017" name="Mol. Ecol.">
        <title>Comparative and population genomic landscape of Phellinus noxius: A hypervariable fungus causing root rot in trees.</title>
        <authorList>
            <person name="Chung C.L."/>
            <person name="Lee T.J."/>
            <person name="Akiba M."/>
            <person name="Lee H.H."/>
            <person name="Kuo T.H."/>
            <person name="Liu D."/>
            <person name="Ke H.M."/>
            <person name="Yokoi T."/>
            <person name="Roa M.B."/>
            <person name="Lu M.J."/>
            <person name="Chang Y.Y."/>
            <person name="Ann P.J."/>
            <person name="Tsai J.N."/>
            <person name="Chen C.Y."/>
            <person name="Tzean S.S."/>
            <person name="Ota Y."/>
            <person name="Hattori T."/>
            <person name="Sahashi N."/>
            <person name="Liou R.F."/>
            <person name="Kikuchi T."/>
            <person name="Tsai I.J."/>
        </authorList>
    </citation>
    <scope>NUCLEOTIDE SEQUENCE [LARGE SCALE GENOMIC DNA]</scope>
    <source>
        <strain evidence="16 17">FFPRI411160</strain>
    </source>
</reference>
<dbReference type="PIRSF" id="PIRSF000660">
    <property type="entry name" value="Ser/Thr_PK_GCN2"/>
    <property type="match status" value="1"/>
</dbReference>
<feature type="binding site" evidence="11">
    <location>
        <begin position="582"/>
        <end position="590"/>
    </location>
    <ligand>
        <name>ATP</name>
        <dbReference type="ChEBI" id="CHEBI:30616"/>
    </ligand>
</feature>
<evidence type="ECO:0000313" key="17">
    <source>
        <dbReference type="Proteomes" id="UP000217199"/>
    </source>
</evidence>
<evidence type="ECO:0000256" key="10">
    <source>
        <dbReference type="PIRSR" id="PIRSR000660-1"/>
    </source>
</evidence>
<evidence type="ECO:0000259" key="15">
    <source>
        <dbReference type="PROSITE" id="PS50908"/>
    </source>
</evidence>
<dbReference type="SUPFAM" id="SSF55681">
    <property type="entry name" value="Class II aaRS and biotin synthetases"/>
    <property type="match status" value="1"/>
</dbReference>
<dbReference type="InterPro" id="IPR008271">
    <property type="entry name" value="Ser/Thr_kinase_AS"/>
</dbReference>
<feature type="domain" description="Protein kinase" evidence="14">
    <location>
        <begin position="576"/>
        <end position="946"/>
    </location>
</feature>
<sequence>MLSATHKVMENNEELQNLEIQALKSIYLDEFFDNIPPKAWKSASRLPEFNVKVKYEDSSPIYIILDVKFPKSYPSKSTPLLSITRSNGLTPQQVSKLTGVIHAEAQRCLGNEAIFAVIQVAQEWLRDTFQPPSPKPAPEASGLSLALEMQNRELEQERVLRVERETLEKEKNARELQFAEQFREMFERDVQRKEEMRNRDKEQERARRRAMSDVTEKPIVETSIESFDDEMEVSGIRFDTVRLYHGRRECLGVTYNAEPVTDDQESTLALELHVVTFESSYYKTQQGKKKIDQVENEIKRLIKIDNCDHVQRIFAVKLTTLRTLNNASRLVILMEKKPALTLKDVLQDSDGLREDRARAYLIQICHGLRAVHDRGLVHRAINPGNVGLVEQDGIKIVKLINVAFATKLHDLHNSDPFGPNIEPEVQEPRLPDDWVYRETLESPLTYTRCRDMNALGVLMLQMVMGLDVMARYPSPRTALPESGLSSELNTIVFDMLRINKKSGITSASDVLDKLDSHSRTIMPRSIPIPTGSSPTQRTDIKTPVARIIFPQNSPQTTFFVAPESRARKSSRWREDWQQLDILGKGGFGQVVKARNLVDGQIYAVKKIKLRTAQSDNKIFREVNALSRLSHRFIVRYYTTWLEESDPTSSNVSSNSGSYDPEDQTAGASFSTEIPDSGSGSFTDPMSIDLDELMTQDENQTSSFPSIHFTSGDVADDSSDEEDIDSLQLAEPSKTNNWDQVYAPPMSQRTLYIQMEYVERQTLKELVAEGISVDEAWRLFQQIVDALVHMASLGILHRDIKLTNIFIDSNGNCKVGDFGLATSSLAAVDPSDVSPMSAATFSDMTMDVGTRLYIAPEILSKRGGSRDKDVSKADLYSLGVVFFEMNYFFSTASERIFVIENLRHPEIIFPEDWDPKRHNQREIIQQLLQHDPTSRPNAIELSQSPLLPPKVEDEYFKAAISVMLTEGNRYYPAVISSLFSKPPRPTGEFLYDYAFPETAILRQGVIKHLTNLFRLHGARDVDVPLLMPLTNRHLETQRQVILLDTHGEVVTLPSNALLPFARLAARLKTTRIKRYHIGDTYRVGMALAHPTTTTAAIFDIITQDTTNGPIAACVETITLMDECLGMFPNLAKTYQINVSHSTIHEIVMKRVPQKFRDCVVDVLQEPKIPVSQKRMTLLKKGLSKNIVDELDWLYEDYEDITVPLMRLEKVSSPLIEPLTPLLKEIARVVGIANASGIANSSIRVQPLMIGRRHDYFKNGVCFEVFNPQKRTDILAVGGRYDHLINQFYPPSPTKREPFIAFGVQIALERITSAIATFQKNFLKSNARSYDYWMARRCDVYVVSFQPGHLDVRLEVVALLWRNGIRADLMYENSVSDTNMEALVERCYNEGILFTILPKVKSGQMEPTEFKVKSVLKGTEYEISRQELVPWLQQQISEQKRIESASSGVSSLVQTAPSAVKESSNTVDIQMVLPGEGTNFKKQRKTTKQIFFDKAYEKHMRLKSAMQSGSVPTIAIDVPPAVFDSISRSDSWLTDDEAWRTILPAFPTQHMGYANQIRETILRKSDEGAEMIVLFSVKEERVGLLTLKGHNTDH</sequence>
<evidence type="ECO:0000256" key="5">
    <source>
        <dbReference type="ARBA" id="ARBA00022777"/>
    </source>
</evidence>
<dbReference type="CDD" id="cd23823">
    <property type="entry name" value="RWD_GCN2"/>
    <property type="match status" value="1"/>
</dbReference>
<dbReference type="InterPro" id="IPR036621">
    <property type="entry name" value="Anticodon-bd_dom_sf"/>
</dbReference>
<feature type="binding site" evidence="12">
    <location>
        <position position="606"/>
    </location>
    <ligand>
        <name>ATP</name>
        <dbReference type="ChEBI" id="CHEBI:30616"/>
    </ligand>
</feature>
<dbReference type="InterPro" id="IPR016255">
    <property type="entry name" value="Gcn2"/>
</dbReference>
<dbReference type="InterPro" id="IPR017441">
    <property type="entry name" value="Protein_kinase_ATP_BS"/>
</dbReference>
<gene>
    <name evidence="16" type="ORF">PNOK_0708700</name>
</gene>
<keyword evidence="4 11" id="KW-0547">Nucleotide-binding</keyword>
<dbReference type="Gene3D" id="3.30.930.10">
    <property type="entry name" value="Bira Bifunctional Protein, Domain 2"/>
    <property type="match status" value="1"/>
</dbReference>
<evidence type="ECO:0000256" key="7">
    <source>
        <dbReference type="ARBA" id="ARBA00037982"/>
    </source>
</evidence>
<feature type="region of interest" description="Disordered" evidence="13">
    <location>
        <begin position="701"/>
        <end position="724"/>
    </location>
</feature>
<feature type="domain" description="Protein kinase" evidence="14">
    <location>
        <begin position="227"/>
        <end position="549"/>
    </location>
</feature>
<dbReference type="GO" id="GO:0005634">
    <property type="term" value="C:nucleus"/>
    <property type="evidence" value="ECO:0007669"/>
    <property type="project" value="TreeGrafter"/>
</dbReference>
<evidence type="ECO:0000256" key="8">
    <source>
        <dbReference type="ARBA" id="ARBA00047899"/>
    </source>
</evidence>
<evidence type="ECO:0000256" key="2">
    <source>
        <dbReference type="ARBA" id="ARBA00022527"/>
    </source>
</evidence>
<dbReference type="SMART" id="SM00220">
    <property type="entry name" value="S_TKc"/>
    <property type="match status" value="1"/>
</dbReference>
<dbReference type="SUPFAM" id="SSF54495">
    <property type="entry name" value="UBC-like"/>
    <property type="match status" value="1"/>
</dbReference>
<dbReference type="InParanoid" id="A0A286UBR0"/>
<evidence type="ECO:0000259" key="14">
    <source>
        <dbReference type="PROSITE" id="PS50011"/>
    </source>
</evidence>
<name>A0A286UBR0_9AGAM</name>
<dbReference type="PROSITE" id="PS00107">
    <property type="entry name" value="PROTEIN_KINASE_ATP"/>
    <property type="match status" value="1"/>
</dbReference>
<keyword evidence="3" id="KW-0808">Transferase</keyword>
<dbReference type="InterPro" id="IPR016135">
    <property type="entry name" value="UBQ-conjugating_enzyme/RWD"/>
</dbReference>
<dbReference type="Pfam" id="PF12745">
    <property type="entry name" value="HGTP_anticodon2"/>
    <property type="match status" value="1"/>
</dbReference>
<dbReference type="InterPro" id="IPR024435">
    <property type="entry name" value="HisRS-related_dom"/>
</dbReference>
<protein>
    <recommendedName>
        <fullName evidence="1">non-specific serine/threonine protein kinase</fullName>
        <ecNumber evidence="1">2.7.11.1</ecNumber>
    </recommendedName>
</protein>
<dbReference type="PANTHER" id="PTHR11042">
    <property type="entry name" value="EUKARYOTIC TRANSLATION INITIATION FACTOR 2-ALPHA KINASE EIF2-ALPHA KINASE -RELATED"/>
    <property type="match status" value="1"/>
</dbReference>
<comment type="similarity">
    <text evidence="7">Belongs to the protein kinase superfamily. Ser/Thr protein kinase family. GCN2 subfamily.</text>
</comment>
<evidence type="ECO:0000256" key="9">
    <source>
        <dbReference type="ARBA" id="ARBA00048679"/>
    </source>
</evidence>
<comment type="caution">
    <text evidence="16">The sequence shown here is derived from an EMBL/GenBank/DDBJ whole genome shotgun (WGS) entry which is preliminary data.</text>
</comment>
<dbReference type="GO" id="GO:0004694">
    <property type="term" value="F:eukaryotic translation initiation factor 2alpha kinase activity"/>
    <property type="evidence" value="ECO:0007669"/>
    <property type="project" value="InterPro"/>
</dbReference>
<dbReference type="CDD" id="cd14046">
    <property type="entry name" value="STKc_EIF2AK4_GCN2_rpt2"/>
    <property type="match status" value="1"/>
</dbReference>
<comment type="catalytic activity">
    <reaction evidence="8">
        <text>L-threonyl-[protein] + ATP = O-phospho-L-threonyl-[protein] + ADP + H(+)</text>
        <dbReference type="Rhea" id="RHEA:46608"/>
        <dbReference type="Rhea" id="RHEA-COMP:11060"/>
        <dbReference type="Rhea" id="RHEA-COMP:11605"/>
        <dbReference type="ChEBI" id="CHEBI:15378"/>
        <dbReference type="ChEBI" id="CHEBI:30013"/>
        <dbReference type="ChEBI" id="CHEBI:30616"/>
        <dbReference type="ChEBI" id="CHEBI:61977"/>
        <dbReference type="ChEBI" id="CHEBI:456216"/>
        <dbReference type="EC" id="2.7.11.1"/>
    </reaction>
</comment>
<organism evidence="16 17">
    <name type="scientific">Pyrrhoderma noxium</name>
    <dbReference type="NCBI Taxonomy" id="2282107"/>
    <lineage>
        <taxon>Eukaryota</taxon>
        <taxon>Fungi</taxon>
        <taxon>Dikarya</taxon>
        <taxon>Basidiomycota</taxon>
        <taxon>Agaricomycotina</taxon>
        <taxon>Agaricomycetes</taxon>
        <taxon>Hymenochaetales</taxon>
        <taxon>Hymenochaetaceae</taxon>
        <taxon>Pyrrhoderma</taxon>
    </lineage>
</organism>
<feature type="domain" description="RWD" evidence="15">
    <location>
        <begin position="18"/>
        <end position="128"/>
    </location>
</feature>
<dbReference type="SUPFAM" id="SSF56112">
    <property type="entry name" value="Protein kinase-like (PK-like)"/>
    <property type="match status" value="2"/>
</dbReference>
<dbReference type="InterPro" id="IPR041715">
    <property type="entry name" value="HisRS-like_core"/>
</dbReference>
<dbReference type="GO" id="GO:0005737">
    <property type="term" value="C:cytoplasm"/>
    <property type="evidence" value="ECO:0007669"/>
    <property type="project" value="TreeGrafter"/>
</dbReference>
<dbReference type="GO" id="GO:0000077">
    <property type="term" value="P:DNA damage checkpoint signaling"/>
    <property type="evidence" value="ECO:0007669"/>
    <property type="project" value="InterPro"/>
</dbReference>
<dbReference type="STRING" id="2282107.A0A286UBR0"/>
<dbReference type="Gene3D" id="3.10.110.10">
    <property type="entry name" value="Ubiquitin Conjugating Enzyme"/>
    <property type="match status" value="1"/>
</dbReference>
<dbReference type="PROSITE" id="PS00108">
    <property type="entry name" value="PROTEIN_KINASE_ST"/>
    <property type="match status" value="1"/>
</dbReference>
<proteinExistence type="inferred from homology"/>
<dbReference type="SUPFAM" id="SSF52954">
    <property type="entry name" value="Class II aaRS ABD-related"/>
    <property type="match status" value="1"/>
</dbReference>
<dbReference type="Pfam" id="PF05773">
    <property type="entry name" value="RWD"/>
    <property type="match status" value="1"/>
</dbReference>
<comment type="catalytic activity">
    <reaction evidence="9">
        <text>L-seryl-[protein] + ATP = O-phospho-L-seryl-[protein] + ADP + H(+)</text>
        <dbReference type="Rhea" id="RHEA:17989"/>
        <dbReference type="Rhea" id="RHEA-COMP:9863"/>
        <dbReference type="Rhea" id="RHEA-COMP:11604"/>
        <dbReference type="ChEBI" id="CHEBI:15378"/>
        <dbReference type="ChEBI" id="CHEBI:29999"/>
        <dbReference type="ChEBI" id="CHEBI:30616"/>
        <dbReference type="ChEBI" id="CHEBI:83421"/>
        <dbReference type="ChEBI" id="CHEBI:456216"/>
        <dbReference type="EC" id="2.7.11.1"/>
    </reaction>
</comment>
<evidence type="ECO:0000256" key="12">
    <source>
        <dbReference type="PROSITE-ProRule" id="PRU10141"/>
    </source>
</evidence>
<dbReference type="GO" id="GO:0005524">
    <property type="term" value="F:ATP binding"/>
    <property type="evidence" value="ECO:0007669"/>
    <property type="project" value="UniProtKB-UniRule"/>
</dbReference>
<feature type="compositionally biased region" description="Acidic residues" evidence="13">
    <location>
        <begin position="713"/>
        <end position="724"/>
    </location>
</feature>
<dbReference type="InterPro" id="IPR050339">
    <property type="entry name" value="CC_SR_Kinase"/>
</dbReference>
<evidence type="ECO:0000256" key="3">
    <source>
        <dbReference type="ARBA" id="ARBA00022679"/>
    </source>
</evidence>
<dbReference type="Gene3D" id="1.10.510.10">
    <property type="entry name" value="Transferase(Phosphotransferase) domain 1"/>
    <property type="match status" value="2"/>
</dbReference>
<dbReference type="PROSITE" id="PS50011">
    <property type="entry name" value="PROTEIN_KINASE_DOM"/>
    <property type="match status" value="2"/>
</dbReference>
<evidence type="ECO:0000256" key="11">
    <source>
        <dbReference type="PIRSR" id="PIRSR000660-2"/>
    </source>
</evidence>
<evidence type="ECO:0000313" key="16">
    <source>
        <dbReference type="EMBL" id="PAV17023.1"/>
    </source>
</evidence>
<feature type="binding site" evidence="11">
    <location>
        <position position="605"/>
    </location>
    <ligand>
        <name>ATP</name>
        <dbReference type="ChEBI" id="CHEBI:30616"/>
    </ligand>
</feature>
<keyword evidence="2" id="KW-0723">Serine/threonine-protein kinase</keyword>
<dbReference type="Pfam" id="PF13393">
    <property type="entry name" value="tRNA-synt_His"/>
    <property type="match status" value="1"/>
</dbReference>
<feature type="region of interest" description="Disordered" evidence="13">
    <location>
        <begin position="644"/>
        <end position="686"/>
    </location>
</feature>
<dbReference type="Gene3D" id="3.30.200.20">
    <property type="entry name" value="Phosphorylase Kinase, domain 1"/>
    <property type="match status" value="1"/>
</dbReference>
<feature type="compositionally biased region" description="Polar residues" evidence="13">
    <location>
        <begin position="665"/>
        <end position="683"/>
    </location>
</feature>
<keyword evidence="17" id="KW-1185">Reference proteome</keyword>
<dbReference type="Proteomes" id="UP000217199">
    <property type="component" value="Unassembled WGS sequence"/>
</dbReference>
<dbReference type="PROSITE" id="PS50908">
    <property type="entry name" value="RWD"/>
    <property type="match status" value="1"/>
</dbReference>